<dbReference type="InterPro" id="IPR014113">
    <property type="entry name" value="T4SS_TrbC_subgr"/>
</dbReference>
<dbReference type="NCBIfam" id="TIGR02742">
    <property type="entry name" value="TrbC_Ftype"/>
    <property type="match status" value="1"/>
</dbReference>
<dbReference type="EMBL" id="VYTF01000031">
    <property type="protein sequence ID" value="MQZ28889.1"/>
    <property type="molecule type" value="Genomic_DNA"/>
</dbReference>
<evidence type="ECO:0000313" key="2">
    <source>
        <dbReference type="EMBL" id="MQR51172.1"/>
    </source>
</evidence>
<evidence type="ECO:0000313" key="3">
    <source>
        <dbReference type="EMBL" id="MQZ28889.1"/>
    </source>
</evidence>
<dbReference type="AlphaFoldDB" id="A0A646LZL6"/>
<proteinExistence type="predicted"/>
<feature type="chain" id="PRO_5040604156" evidence="1">
    <location>
        <begin position="25"/>
        <end position="244"/>
    </location>
</feature>
<organism evidence="3">
    <name type="scientific">Acinetobacter baumannii</name>
    <dbReference type="NCBI Taxonomy" id="470"/>
    <lineage>
        <taxon>Bacteria</taxon>
        <taxon>Pseudomonadati</taxon>
        <taxon>Pseudomonadota</taxon>
        <taxon>Gammaproteobacteria</taxon>
        <taxon>Moraxellales</taxon>
        <taxon>Moraxellaceae</taxon>
        <taxon>Acinetobacter</taxon>
        <taxon>Acinetobacter calcoaceticus/baumannii complex</taxon>
    </lineage>
</organism>
<gene>
    <name evidence="3" type="primary">trbC</name>
    <name evidence="2" type="ORF">F2P40_17910</name>
    <name evidence="3" type="ORF">F4T87_18025</name>
</gene>
<evidence type="ECO:0000256" key="1">
    <source>
        <dbReference type="SAM" id="SignalP"/>
    </source>
</evidence>
<dbReference type="Proteomes" id="UP000461234">
    <property type="component" value="Unassembled WGS sequence"/>
</dbReference>
<feature type="signal peptide" evidence="1">
    <location>
        <begin position="1"/>
        <end position="24"/>
    </location>
</feature>
<dbReference type="RefSeq" id="WP_000856118.1">
    <property type="nucleotide sequence ID" value="NZ_CAXNZP010000051.1"/>
</dbReference>
<sequence>MKTNILIKFGIVTFVSCLTISSFANNYADELKKRNYEFEEVNKMLQSKSFASYLNDQKKAMNIAVDQSQKSGKGLGLNIPNQYFENGSNTNYLTQANLKQDQIAKNGITAPIAFVSFSMPEEDIRNLINEMAKVKGGVVIRGLVDDDFKKTVAKVASLKTKDGAGLMIDPTLFQLFDVKQVPTYVIPMQTIEPCVDKNKSCKQPKHIKASGAVTFRYFVDLVERTGTTEEKTFAAKYSAMLKGR</sequence>
<reference evidence="3" key="1">
    <citation type="submission" date="2019-09" db="EMBL/GenBank/DDBJ databases">
        <title>Distinct mechanisms of dissemination of NDM-1 metallo-beta-betalactamase in Acinetobacter species spp. in Argentina.</title>
        <authorList>
            <person name="Maria R.S."/>
            <person name="Adams M.D."/>
        </authorList>
    </citation>
    <scope>NUCLEOTIDE SEQUENCE</scope>
    <source>
        <strain evidence="3">AMA3</strain>
    </source>
</reference>
<dbReference type="EMBL" id="WIOC01000032">
    <property type="protein sequence ID" value="MQR51172.1"/>
    <property type="molecule type" value="Genomic_DNA"/>
</dbReference>
<keyword evidence="1" id="KW-0732">Signal</keyword>
<dbReference type="InterPro" id="IPR019106">
    <property type="entry name" value="T4SS_TrbC"/>
</dbReference>
<protein>
    <submittedName>
        <fullName evidence="3">Type-F conjugative transfer system pilin assembly protein TrbC</fullName>
    </submittedName>
</protein>
<reference evidence="2 4" key="2">
    <citation type="submission" date="2019-10" db="EMBL/GenBank/DDBJ databases">
        <title>Genetic environment of the oxa23 gene and comparative analysis of carbapenem resistant Acinetobacter baumannii isolates belonging to global clone 1, lineage 2 recovered in a burns hospital outbreak in 2012-2013.</title>
        <authorList>
            <person name="Douraghi M."/>
            <person name="Aris P."/>
            <person name="Kenyon J."/>
            <person name="Hamidian M."/>
        </authorList>
    </citation>
    <scope>NUCLEOTIDE SEQUENCE [LARGE SCALE GENOMIC DNA]</scope>
    <source>
        <strain evidence="2 4">ABS103</strain>
    </source>
</reference>
<accession>A0A646LZL6</accession>
<evidence type="ECO:0000313" key="4">
    <source>
        <dbReference type="Proteomes" id="UP000461234"/>
    </source>
</evidence>
<comment type="caution">
    <text evidence="3">The sequence shown here is derived from an EMBL/GenBank/DDBJ whole genome shotgun (WGS) entry which is preliminary data.</text>
</comment>
<name>A0A646LZL6_ACIBA</name>
<dbReference type="Pfam" id="PF09673">
    <property type="entry name" value="TrbC_Ftype"/>
    <property type="match status" value="1"/>
</dbReference>